<comment type="caution">
    <text evidence="2">The sequence shown here is derived from an EMBL/GenBank/DDBJ whole genome shotgun (WGS) entry which is preliminary data.</text>
</comment>
<protein>
    <submittedName>
        <fullName evidence="2">Uncharacterized protein</fullName>
    </submittedName>
</protein>
<evidence type="ECO:0000256" key="1">
    <source>
        <dbReference type="SAM" id="MobiDB-lite"/>
    </source>
</evidence>
<feature type="compositionally biased region" description="Polar residues" evidence="1">
    <location>
        <begin position="215"/>
        <end position="233"/>
    </location>
</feature>
<feature type="compositionally biased region" description="Polar residues" evidence="1">
    <location>
        <begin position="138"/>
        <end position="147"/>
    </location>
</feature>
<keyword evidence="3" id="KW-1185">Reference proteome</keyword>
<feature type="region of interest" description="Disordered" evidence="1">
    <location>
        <begin position="364"/>
        <end position="416"/>
    </location>
</feature>
<name>A0A9P4I1B2_9PEZI</name>
<evidence type="ECO:0000313" key="2">
    <source>
        <dbReference type="EMBL" id="KAF2091357.1"/>
    </source>
</evidence>
<sequence>MPKASTGGRNGALQKAGALHKFPGLAAYLKCATHQERREDQEMAKKYPRPLYGMHREEDMNIPISDIRFDKHPKSNHLVYFERQRQDSLPVVEKNISVRDPPPAKNRHINKTAAVVAPQPRRRSAHATPQVPVQPQVTNVLQSSFRSPKSPKVAESQSANPRTAEKRKAQEMDDAAQPIPATKRSRQTQPKVPQVTAHAERPAEEMEVDGAVALQTGNTATEQIAKETASSPRVDSAEPKPTSAEEPQQRLKTPTETGSAGDVVQPEKTRPATGEPVSSAEPEPMAAAASQQRLMIPIKAESAGEAVQLEETRAATESEKKGAELKKGSGMYRGPWYYEDAANTSRKTWEDEIHDAAIEAAKAAAEGAVQGRSMRTRKPVERPQTMTTRRKRKADSSEADESRKKVRETSKALSVD</sequence>
<feature type="compositionally biased region" description="Low complexity" evidence="1">
    <location>
        <begin position="275"/>
        <end position="290"/>
    </location>
</feature>
<organism evidence="2 3">
    <name type="scientific">Saccharata proteae CBS 121410</name>
    <dbReference type="NCBI Taxonomy" id="1314787"/>
    <lineage>
        <taxon>Eukaryota</taxon>
        <taxon>Fungi</taxon>
        <taxon>Dikarya</taxon>
        <taxon>Ascomycota</taxon>
        <taxon>Pezizomycotina</taxon>
        <taxon>Dothideomycetes</taxon>
        <taxon>Dothideomycetes incertae sedis</taxon>
        <taxon>Botryosphaeriales</taxon>
        <taxon>Saccharataceae</taxon>
        <taxon>Saccharata</taxon>
    </lineage>
</organism>
<proteinExistence type="predicted"/>
<gene>
    <name evidence="2" type="ORF">K490DRAFT_52583</name>
</gene>
<dbReference type="EMBL" id="ML978711">
    <property type="protein sequence ID" value="KAF2091357.1"/>
    <property type="molecule type" value="Genomic_DNA"/>
</dbReference>
<feature type="region of interest" description="Disordered" evidence="1">
    <location>
        <begin position="95"/>
        <end position="335"/>
    </location>
</feature>
<reference evidence="2" key="1">
    <citation type="journal article" date="2020" name="Stud. Mycol.">
        <title>101 Dothideomycetes genomes: a test case for predicting lifestyles and emergence of pathogens.</title>
        <authorList>
            <person name="Haridas S."/>
            <person name="Albert R."/>
            <person name="Binder M."/>
            <person name="Bloem J."/>
            <person name="Labutti K."/>
            <person name="Salamov A."/>
            <person name="Andreopoulos B."/>
            <person name="Baker S."/>
            <person name="Barry K."/>
            <person name="Bills G."/>
            <person name="Bluhm B."/>
            <person name="Cannon C."/>
            <person name="Castanera R."/>
            <person name="Culley D."/>
            <person name="Daum C."/>
            <person name="Ezra D."/>
            <person name="Gonzalez J."/>
            <person name="Henrissat B."/>
            <person name="Kuo A."/>
            <person name="Liang C."/>
            <person name="Lipzen A."/>
            <person name="Lutzoni F."/>
            <person name="Magnuson J."/>
            <person name="Mondo S."/>
            <person name="Nolan M."/>
            <person name="Ohm R."/>
            <person name="Pangilinan J."/>
            <person name="Park H.-J."/>
            <person name="Ramirez L."/>
            <person name="Alfaro M."/>
            <person name="Sun H."/>
            <person name="Tritt A."/>
            <person name="Yoshinaga Y."/>
            <person name="Zwiers L.-H."/>
            <person name="Turgeon B."/>
            <person name="Goodwin S."/>
            <person name="Spatafora J."/>
            <person name="Crous P."/>
            <person name="Grigoriev I."/>
        </authorList>
    </citation>
    <scope>NUCLEOTIDE SEQUENCE</scope>
    <source>
        <strain evidence="2">CBS 121410</strain>
    </source>
</reference>
<feature type="compositionally biased region" description="Basic and acidic residues" evidence="1">
    <location>
        <begin position="310"/>
        <end position="327"/>
    </location>
</feature>
<dbReference type="Proteomes" id="UP000799776">
    <property type="component" value="Unassembled WGS sequence"/>
</dbReference>
<feature type="compositionally biased region" description="Basic and acidic residues" evidence="1">
    <location>
        <begin position="394"/>
        <end position="410"/>
    </location>
</feature>
<dbReference type="AlphaFoldDB" id="A0A9P4I1B2"/>
<evidence type="ECO:0000313" key="3">
    <source>
        <dbReference type="Proteomes" id="UP000799776"/>
    </source>
</evidence>
<accession>A0A9P4I1B2</accession>